<dbReference type="EMBL" id="BQNB010013480">
    <property type="protein sequence ID" value="GJT16522.1"/>
    <property type="molecule type" value="Genomic_DNA"/>
</dbReference>
<feature type="transmembrane region" description="Helical" evidence="1">
    <location>
        <begin position="39"/>
        <end position="60"/>
    </location>
</feature>
<reference evidence="2" key="2">
    <citation type="submission" date="2022-01" db="EMBL/GenBank/DDBJ databases">
        <authorList>
            <person name="Yamashiro T."/>
            <person name="Shiraishi A."/>
            <person name="Satake H."/>
            <person name="Nakayama K."/>
        </authorList>
    </citation>
    <scope>NUCLEOTIDE SEQUENCE</scope>
</reference>
<organism evidence="2 3">
    <name type="scientific">Tanacetum coccineum</name>
    <dbReference type="NCBI Taxonomy" id="301880"/>
    <lineage>
        <taxon>Eukaryota</taxon>
        <taxon>Viridiplantae</taxon>
        <taxon>Streptophyta</taxon>
        <taxon>Embryophyta</taxon>
        <taxon>Tracheophyta</taxon>
        <taxon>Spermatophyta</taxon>
        <taxon>Magnoliopsida</taxon>
        <taxon>eudicotyledons</taxon>
        <taxon>Gunneridae</taxon>
        <taxon>Pentapetalae</taxon>
        <taxon>asterids</taxon>
        <taxon>campanulids</taxon>
        <taxon>Asterales</taxon>
        <taxon>Asteraceae</taxon>
        <taxon>Asteroideae</taxon>
        <taxon>Anthemideae</taxon>
        <taxon>Anthemidinae</taxon>
        <taxon>Tanacetum</taxon>
    </lineage>
</organism>
<keyword evidence="1" id="KW-1133">Transmembrane helix</keyword>
<evidence type="ECO:0000313" key="2">
    <source>
        <dbReference type="EMBL" id="GJT16522.1"/>
    </source>
</evidence>
<feature type="transmembrane region" description="Helical" evidence="1">
    <location>
        <begin position="106"/>
        <end position="123"/>
    </location>
</feature>
<sequence>MSESLHLTLQFFRVKFATVILGTLVCSSKAYLVKILEEVSLIALPLVLVALLPMSVWVLMTYPTPAINAPKRLALTIASDGTDVFVSFFTNFLFLVLYYLQLKVGSYLSSGLAHLLCLILLYLEIAALRKRVMIISLVLSSLDSNAFDVL</sequence>
<feature type="transmembrane region" description="Helical" evidence="1">
    <location>
        <begin position="12"/>
        <end position="33"/>
    </location>
</feature>
<evidence type="ECO:0008006" key="4">
    <source>
        <dbReference type="Google" id="ProtNLM"/>
    </source>
</evidence>
<accession>A0ABQ5BRN6</accession>
<evidence type="ECO:0000256" key="1">
    <source>
        <dbReference type="SAM" id="Phobius"/>
    </source>
</evidence>
<proteinExistence type="predicted"/>
<feature type="transmembrane region" description="Helical" evidence="1">
    <location>
        <begin position="81"/>
        <end position="100"/>
    </location>
</feature>
<name>A0ABQ5BRN6_9ASTR</name>
<evidence type="ECO:0000313" key="3">
    <source>
        <dbReference type="Proteomes" id="UP001151760"/>
    </source>
</evidence>
<keyword evidence="1" id="KW-0812">Transmembrane</keyword>
<gene>
    <name evidence="2" type="ORF">Tco_0875228</name>
</gene>
<comment type="caution">
    <text evidence="2">The sequence shown here is derived from an EMBL/GenBank/DDBJ whole genome shotgun (WGS) entry which is preliminary data.</text>
</comment>
<keyword evidence="3" id="KW-1185">Reference proteome</keyword>
<protein>
    <recommendedName>
        <fullName evidence="4">PIN-like protein</fullName>
    </recommendedName>
</protein>
<dbReference type="Proteomes" id="UP001151760">
    <property type="component" value="Unassembled WGS sequence"/>
</dbReference>
<keyword evidence="1" id="KW-0472">Membrane</keyword>
<reference evidence="2" key="1">
    <citation type="journal article" date="2022" name="Int. J. Mol. Sci.">
        <title>Draft Genome of Tanacetum Coccineum: Genomic Comparison of Closely Related Tanacetum-Family Plants.</title>
        <authorList>
            <person name="Yamashiro T."/>
            <person name="Shiraishi A."/>
            <person name="Nakayama K."/>
            <person name="Satake H."/>
        </authorList>
    </citation>
    <scope>NUCLEOTIDE SEQUENCE</scope>
</reference>